<gene>
    <name evidence="3" type="ORF">METZ01_LOCUS490277</name>
</gene>
<dbReference type="SUPFAM" id="SSF51735">
    <property type="entry name" value="NAD(P)-binding Rossmann-fold domains"/>
    <property type="match status" value="1"/>
</dbReference>
<dbReference type="PANTHER" id="PTHR43491">
    <property type="entry name" value="UDP-N-ACETYL-D-MANNOSAMINE DEHYDROGENASE"/>
    <property type="match status" value="1"/>
</dbReference>
<sequence>MPLAIMLARANYKVVGVDIDKNVVRAINNGELHIKEENLDKILKEPDVRKNLIAQEDPCEGDIFVIAVPTPLHKRKKNANLTHVEDALFSILPFLKKGNLIIIESTIPPL</sequence>
<dbReference type="InterPro" id="IPR001732">
    <property type="entry name" value="UDP-Glc/GDP-Man_DH_N"/>
</dbReference>
<dbReference type="GO" id="GO:0016616">
    <property type="term" value="F:oxidoreductase activity, acting on the CH-OH group of donors, NAD or NADP as acceptor"/>
    <property type="evidence" value="ECO:0007669"/>
    <property type="project" value="InterPro"/>
</dbReference>
<dbReference type="GO" id="GO:0016628">
    <property type="term" value="F:oxidoreductase activity, acting on the CH-CH group of donors, NAD or NADP as acceptor"/>
    <property type="evidence" value="ECO:0007669"/>
    <property type="project" value="InterPro"/>
</dbReference>
<evidence type="ECO:0000313" key="3">
    <source>
        <dbReference type="EMBL" id="SVE37423.1"/>
    </source>
</evidence>
<feature type="non-terminal residue" evidence="3">
    <location>
        <position position="110"/>
    </location>
</feature>
<accession>A0A383CZJ4</accession>
<evidence type="ECO:0000259" key="2">
    <source>
        <dbReference type="Pfam" id="PF03721"/>
    </source>
</evidence>
<feature type="domain" description="UDP-glucose/GDP-mannose dehydrogenase N-terminal" evidence="2">
    <location>
        <begin position="2"/>
        <end position="109"/>
    </location>
</feature>
<name>A0A383CZJ4_9ZZZZ</name>
<dbReference type="InterPro" id="IPR028359">
    <property type="entry name" value="UDP_ManNAc/GlcNAc_DH"/>
</dbReference>
<dbReference type="EMBL" id="UINC01212895">
    <property type="protein sequence ID" value="SVE37423.1"/>
    <property type="molecule type" value="Genomic_DNA"/>
</dbReference>
<dbReference type="InterPro" id="IPR017476">
    <property type="entry name" value="UDP-Glc/GDP-Man"/>
</dbReference>
<organism evidence="3">
    <name type="scientific">marine metagenome</name>
    <dbReference type="NCBI Taxonomy" id="408172"/>
    <lineage>
        <taxon>unclassified sequences</taxon>
        <taxon>metagenomes</taxon>
        <taxon>ecological metagenomes</taxon>
    </lineage>
</organism>
<proteinExistence type="inferred from homology"/>
<dbReference type="InterPro" id="IPR036291">
    <property type="entry name" value="NAD(P)-bd_dom_sf"/>
</dbReference>
<dbReference type="GO" id="GO:0051287">
    <property type="term" value="F:NAD binding"/>
    <property type="evidence" value="ECO:0007669"/>
    <property type="project" value="InterPro"/>
</dbReference>
<dbReference type="Pfam" id="PF03721">
    <property type="entry name" value="UDPG_MGDP_dh_N"/>
    <property type="match status" value="1"/>
</dbReference>
<protein>
    <recommendedName>
        <fullName evidence="2">UDP-glucose/GDP-mannose dehydrogenase N-terminal domain-containing protein</fullName>
    </recommendedName>
</protein>
<reference evidence="3" key="1">
    <citation type="submission" date="2018-05" db="EMBL/GenBank/DDBJ databases">
        <authorList>
            <person name="Lanie J.A."/>
            <person name="Ng W.-L."/>
            <person name="Kazmierczak K.M."/>
            <person name="Andrzejewski T.M."/>
            <person name="Davidsen T.M."/>
            <person name="Wayne K.J."/>
            <person name="Tettelin H."/>
            <person name="Glass J.I."/>
            <person name="Rusch D."/>
            <person name="Podicherti R."/>
            <person name="Tsui H.-C.T."/>
            <person name="Winkler M.E."/>
        </authorList>
    </citation>
    <scope>NUCLEOTIDE SEQUENCE</scope>
</reference>
<dbReference type="PIRSF" id="PIRSF500136">
    <property type="entry name" value="UDP_ManNAc_DH"/>
    <property type="match status" value="1"/>
</dbReference>
<dbReference type="AlphaFoldDB" id="A0A383CZJ4"/>
<dbReference type="GO" id="GO:0000271">
    <property type="term" value="P:polysaccharide biosynthetic process"/>
    <property type="evidence" value="ECO:0007669"/>
    <property type="project" value="InterPro"/>
</dbReference>
<dbReference type="Gene3D" id="3.40.50.720">
    <property type="entry name" value="NAD(P)-binding Rossmann-like Domain"/>
    <property type="match status" value="1"/>
</dbReference>
<comment type="similarity">
    <text evidence="1">Belongs to the UDP-glucose/GDP-mannose dehydrogenase family.</text>
</comment>
<dbReference type="PIRSF" id="PIRSF000124">
    <property type="entry name" value="UDPglc_GDPman_dh"/>
    <property type="match status" value="1"/>
</dbReference>
<dbReference type="PANTHER" id="PTHR43491:SF2">
    <property type="entry name" value="UDP-N-ACETYL-D-MANNOSAMINE DEHYDROGENASE"/>
    <property type="match status" value="1"/>
</dbReference>
<evidence type="ECO:0000256" key="1">
    <source>
        <dbReference type="ARBA" id="ARBA00006601"/>
    </source>
</evidence>